<reference evidence="3 4" key="1">
    <citation type="journal article" date="1999" name="Nature">
        <title>Sequence and analysis of chromosome 4 of the plant Arabidopsis thaliana.</title>
        <authorList>
            <consortium name="EU"/>
            <consortium name="CSHL and WU Arabidopsis Sequencing Project"/>
            <person name="Mayer K."/>
            <person name="Schuller C."/>
            <person name="Wambutt R."/>
            <person name="Murphy G."/>
            <person name="Volckaert G."/>
            <person name="Pohl T."/>
            <person name="Dusterhoft A."/>
            <person name="Stiekema W."/>
            <person name="Entian K.D."/>
            <person name="Terryn N."/>
            <person name="Harris B."/>
            <person name="Ansorge W."/>
            <person name="Brandt P."/>
            <person name="Grivell L."/>
            <person name="Rieger M."/>
            <person name="Weichselgartner M."/>
            <person name="de Simone V."/>
            <person name="Obermaier B."/>
            <person name="Mache R."/>
            <person name="Muller M."/>
            <person name="Kreis M."/>
            <person name="Delseny M."/>
            <person name="Puigdomenech P."/>
            <person name="Watson M."/>
            <person name="Schmidtheini T."/>
            <person name="Reichert B."/>
            <person name="Portatelle D."/>
            <person name="Perez-Alonso M."/>
            <person name="Boutry M."/>
            <person name="Bancroft I."/>
            <person name="Vos P."/>
            <person name="Hoheisel J."/>
            <person name="Zimmermann W."/>
            <person name="Wedler H."/>
            <person name="Ridley P."/>
            <person name="Langham S.A."/>
            <person name="McCullagh B."/>
            <person name="Bilham L."/>
            <person name="Robben J."/>
            <person name="Van der Schueren J."/>
            <person name="Grymonprez B."/>
            <person name="Chuang Y.J."/>
            <person name="Vandenbussche F."/>
            <person name="Braeken M."/>
            <person name="Weltjens I."/>
            <person name="Voet M."/>
            <person name="Bastiaens I."/>
            <person name="Aert R."/>
            <person name="Defoor E."/>
            <person name="Weitzenegger T."/>
            <person name="Bothe G."/>
            <person name="Ramsperger U."/>
            <person name="Hilbert H."/>
            <person name="Braun M."/>
            <person name="Holzer E."/>
            <person name="Brandt A."/>
            <person name="Peters S."/>
            <person name="van Staveren M."/>
            <person name="Dirske W."/>
            <person name="Mooijman P."/>
            <person name="Klein Lankhorst R."/>
            <person name="Rose M."/>
            <person name="Hauf J."/>
            <person name="Kotter P."/>
            <person name="Berneiser S."/>
            <person name="Hempel S."/>
            <person name="Feldpausch M."/>
            <person name="Lamberth S."/>
            <person name="Van den Daele H."/>
            <person name="De Keyser A."/>
            <person name="Buysshaert C."/>
            <person name="Gielen J."/>
            <person name="Villarroel R."/>
            <person name="De Clercq R."/>
            <person name="Van Montagu M."/>
            <person name="Rogers J."/>
            <person name="Cronin A."/>
            <person name="Quail M."/>
            <person name="Bray-Allen S."/>
            <person name="Clark L."/>
            <person name="Doggett J."/>
            <person name="Hall S."/>
            <person name="Kay M."/>
            <person name="Lennard N."/>
            <person name="McLay K."/>
            <person name="Mayes R."/>
            <person name="Pettett A."/>
            <person name="Rajandream M.A."/>
            <person name="Lyne M."/>
            <person name="Benes V."/>
            <person name="Rechmann S."/>
            <person name="Borkova D."/>
            <person name="Blocker H."/>
            <person name="Scharfe M."/>
            <person name="Grimm M."/>
            <person name="Lohnert T.H."/>
            <person name="Dose S."/>
            <person name="de Haan M."/>
            <person name="Maarse A."/>
            <person name="Schafer M."/>
            <person name="Muller-Auer S."/>
            <person name="Gabel C."/>
            <person name="Fuchs M."/>
            <person name="Fartmann B."/>
            <person name="Granderath K."/>
            <person name="Dauner D."/>
            <person name="Herzl A."/>
            <person name="Neumann S."/>
            <person name="Argiriou A."/>
            <person name="Vitale D."/>
            <person name="Liguori R."/>
            <person name="Piravandi E."/>
            <person name="Massenet O."/>
            <person name="Quigley F."/>
            <person name="Clabauld G."/>
            <person name="Mundlein A."/>
            <person name="Felber R."/>
            <person name="Schnabl S."/>
            <person name="Hiller R."/>
            <person name="Schmidt W."/>
            <person name="Lecharny A."/>
            <person name="Aubourg S."/>
            <person name="Chefdor F."/>
            <person name="Cooke R."/>
            <person name="Berger C."/>
            <person name="Montfort A."/>
            <person name="Casacuberta E."/>
            <person name="Gibbons T."/>
            <person name="Weber N."/>
            <person name="Vandenbol M."/>
            <person name="Bargues M."/>
            <person name="Terol J."/>
            <person name="Torres A."/>
            <person name="Perez-Perez A."/>
            <person name="Purnelle B."/>
            <person name="Bent E."/>
            <person name="Johnson S."/>
            <person name="Tacon D."/>
            <person name="Jesse T."/>
            <person name="Heijnen L."/>
            <person name="Schwarz S."/>
            <person name="Scholler P."/>
            <person name="Heber S."/>
            <person name="Francs P."/>
            <person name="Bielke C."/>
            <person name="Frishman D."/>
            <person name="Haase D."/>
            <person name="Lemcke K."/>
            <person name="Mewes H.W."/>
            <person name="Stocker S."/>
            <person name="Zaccaria P."/>
            <person name="Bevan M."/>
            <person name="Wilson R.K."/>
            <person name="de la Bastide M."/>
            <person name="Habermann K."/>
            <person name="Parnell L."/>
            <person name="Dedhia N."/>
            <person name="Gnoj L."/>
            <person name="Schutz K."/>
            <person name="Huang E."/>
            <person name="Spiegel L."/>
            <person name="Sehkon M."/>
            <person name="Murray J."/>
            <person name="Sheet P."/>
            <person name="Cordes M."/>
            <person name="Abu-Threideh J."/>
            <person name="Stoneking T."/>
            <person name="Kalicki J."/>
            <person name="Graves T."/>
            <person name="Harmon G."/>
            <person name="Edwards J."/>
            <person name="Latreille P."/>
            <person name="Courtney L."/>
            <person name="Cloud J."/>
            <person name="Abbott A."/>
            <person name="Scott K."/>
            <person name="Johnson D."/>
            <person name="Minx P."/>
            <person name="Bentley D."/>
            <person name="Fulton B."/>
            <person name="Miller N."/>
            <person name="Greco T."/>
            <person name="Kemp K."/>
            <person name="Kramer J."/>
            <person name="Fulton L."/>
            <person name="Mardis E."/>
            <person name="Dante M."/>
            <person name="Pepin K."/>
            <person name="Hillier L."/>
            <person name="Nelson J."/>
            <person name="Spieth J."/>
            <person name="Ryan E."/>
            <person name="Andrews S."/>
            <person name="Geisel C."/>
            <person name="Layman D."/>
            <person name="Du H."/>
            <person name="Ali J."/>
            <person name="Berghoff A."/>
            <person name="Jones K."/>
            <person name="Drone K."/>
            <person name="Cotton M."/>
            <person name="Joshu C."/>
            <person name="Antonoiu B."/>
            <person name="Zidanic M."/>
            <person name="Strong C."/>
            <person name="Sun H."/>
            <person name="Lamar B."/>
            <person name="Yordan C."/>
            <person name="Ma P."/>
            <person name="Zhong J."/>
            <person name="Preston R."/>
            <person name="Vil D."/>
            <person name="Shekher M."/>
            <person name="Matero A."/>
            <person name="Shah R."/>
            <person name="Swaby I.K."/>
            <person name="O'Shaughnessy A."/>
            <person name="Rodriguez M."/>
            <person name="Hoffmann J."/>
            <person name="Till S."/>
            <person name="Granat S."/>
            <person name="Shohdy N."/>
            <person name="Hasegawa A."/>
            <person name="Hameed A."/>
            <person name="Lodhi M."/>
            <person name="Johnson A."/>
            <person name="Chen E."/>
            <person name="Marra M."/>
            <person name="Martienssen R."/>
            <person name="McCombie W.R."/>
        </authorList>
    </citation>
    <scope>NUCLEOTIDE SEQUENCE [LARGE SCALE GENOMIC DNA]</scope>
    <source>
        <strain evidence="4">cv. Columbia</strain>
    </source>
</reference>
<evidence type="ECO:0000313" key="3">
    <source>
        <dbReference type="EMBL" id="AEE82583.1"/>
    </source>
</evidence>
<name>F4JGK4_ARATH</name>
<feature type="compositionally biased region" description="Basic and acidic residues" evidence="1">
    <location>
        <begin position="184"/>
        <end position="195"/>
    </location>
</feature>
<reference evidence="4" key="2">
    <citation type="journal article" date="2017" name="Plant J.">
        <title>Araport11: a complete reannotation of the Arabidopsis thaliana reference genome.</title>
        <authorList>
            <person name="Cheng C.Y."/>
            <person name="Krishnakumar V."/>
            <person name="Chan A.P."/>
            <person name="Thibaud-Nissen F."/>
            <person name="Schobel S."/>
            <person name="Town C.D."/>
        </authorList>
    </citation>
    <scope>GENOME REANNOTATION</scope>
    <source>
        <strain evidence="4">cv. Columbia</strain>
    </source>
</reference>
<dbReference type="Proteomes" id="UP000006548">
    <property type="component" value="Chromosome 4"/>
</dbReference>
<dbReference type="PaxDb" id="3702-AT4G07932.1"/>
<dbReference type="ProteomicsDB" id="199574"/>
<protein>
    <submittedName>
        <fullName evidence="3">Uncharacterized protein</fullName>
    </submittedName>
</protein>
<dbReference type="KEGG" id="ath:AT4G07932"/>
<evidence type="ECO:0000256" key="1">
    <source>
        <dbReference type="SAM" id="MobiDB-lite"/>
    </source>
</evidence>
<evidence type="ECO:0000313" key="2">
    <source>
        <dbReference type="Araport" id="AT4G07932"/>
    </source>
</evidence>
<evidence type="ECO:0000313" key="4">
    <source>
        <dbReference type="Proteomes" id="UP000006548"/>
    </source>
</evidence>
<organism evidence="3 4">
    <name type="scientific">Arabidopsis thaliana</name>
    <name type="common">Mouse-ear cress</name>
    <dbReference type="NCBI Taxonomy" id="3702"/>
    <lineage>
        <taxon>Eukaryota</taxon>
        <taxon>Viridiplantae</taxon>
        <taxon>Streptophyta</taxon>
        <taxon>Embryophyta</taxon>
        <taxon>Tracheophyta</taxon>
        <taxon>Spermatophyta</taxon>
        <taxon>Magnoliopsida</taxon>
        <taxon>eudicotyledons</taxon>
        <taxon>Gunneridae</taxon>
        <taxon>Pentapetalae</taxon>
        <taxon>rosids</taxon>
        <taxon>malvids</taxon>
        <taxon>Brassicales</taxon>
        <taxon>Brassicaceae</taxon>
        <taxon>Camelineae</taxon>
        <taxon>Arabidopsis</taxon>
    </lineage>
</organism>
<feature type="compositionally biased region" description="Acidic residues" evidence="1">
    <location>
        <begin position="165"/>
        <end position="178"/>
    </location>
</feature>
<dbReference type="EMBL" id="CP002687">
    <property type="protein sequence ID" value="AEE82583.1"/>
    <property type="molecule type" value="Genomic_DNA"/>
</dbReference>
<dbReference type="TAIR" id="AT4G07932"/>
<accession>F4JGK4</accession>
<dbReference type="AlphaFoldDB" id="F4JGK4"/>
<dbReference type="GeneID" id="826285"/>
<feature type="region of interest" description="Disordered" evidence="1">
    <location>
        <begin position="164"/>
        <end position="195"/>
    </location>
</feature>
<dbReference type="RefSeq" id="NP_680639.1">
    <property type="nucleotide sequence ID" value="NM_148273.1"/>
</dbReference>
<sequence>MTNGKHFAWCPTKGLGILVYSLQLHASRLAFLDHTRTGISDYHSQDLAMDHKGLDGKGCYNAGHGLSTRPSRPNSRCRGSLTLCTAFVLHAYYGRTADVLRAYYRHTAGVLQGYYGHTAGVLRSDPFQWEWRNFYFIAKILTMLYMYLRARGQVPGLVNAPVEEVLSDSEEDDEEEDSNPWKRVKNEPEEMQNRR</sequence>
<dbReference type="Araport" id="AT4G07932"/>
<gene>
    <name evidence="2 3" type="ordered locus">At4g07932</name>
</gene>
<proteinExistence type="predicted"/>
<keyword evidence="4" id="KW-1185">Reference proteome</keyword>
<dbReference type="iPTMnet" id="F4JGK4"/>
<dbReference type="InParanoid" id="F4JGK4"/>
<dbReference type="HOGENOM" id="CLU_1398103_0_0_1"/>